<dbReference type="CDD" id="cd00383">
    <property type="entry name" value="trans_reg_C"/>
    <property type="match status" value="1"/>
</dbReference>
<dbReference type="GO" id="GO:0003677">
    <property type="term" value="F:DNA binding"/>
    <property type="evidence" value="ECO:0007669"/>
    <property type="project" value="UniProtKB-UniRule"/>
</dbReference>
<dbReference type="AlphaFoldDB" id="A0AAW6P4B6"/>
<comment type="caution">
    <text evidence="4">The sequence shown here is derived from an EMBL/GenBank/DDBJ whole genome shotgun (WGS) entry which is preliminary data.</text>
</comment>
<dbReference type="Gene3D" id="1.10.10.10">
    <property type="entry name" value="Winged helix-like DNA-binding domain superfamily/Winged helix DNA-binding domain"/>
    <property type="match status" value="1"/>
</dbReference>
<feature type="DNA-binding region" description="OmpR/PhoB-type" evidence="2">
    <location>
        <begin position="1"/>
        <end position="88"/>
    </location>
</feature>
<dbReference type="PANTHER" id="PTHR47691">
    <property type="entry name" value="REGULATOR-RELATED"/>
    <property type="match status" value="1"/>
</dbReference>
<keyword evidence="1 2" id="KW-0238">DNA-binding</keyword>
<dbReference type="EMBL" id="JARJLR010000191">
    <property type="protein sequence ID" value="MDF3842071.1"/>
    <property type="molecule type" value="Genomic_DNA"/>
</dbReference>
<dbReference type="InterPro" id="IPR016032">
    <property type="entry name" value="Sig_transdc_resp-reg_C-effctor"/>
</dbReference>
<organism evidence="4 5">
    <name type="scientific">Pseudomonas citronellolis</name>
    <dbReference type="NCBI Taxonomy" id="53408"/>
    <lineage>
        <taxon>Bacteria</taxon>
        <taxon>Pseudomonadati</taxon>
        <taxon>Pseudomonadota</taxon>
        <taxon>Gammaproteobacteria</taxon>
        <taxon>Pseudomonadales</taxon>
        <taxon>Pseudomonadaceae</taxon>
        <taxon>Pseudomonas</taxon>
    </lineage>
</organism>
<evidence type="ECO:0000256" key="1">
    <source>
        <dbReference type="ARBA" id="ARBA00023125"/>
    </source>
</evidence>
<name>A0AAW6P4B6_9PSED</name>
<dbReference type="SMART" id="SM00862">
    <property type="entry name" value="Trans_reg_C"/>
    <property type="match status" value="1"/>
</dbReference>
<dbReference type="Proteomes" id="UP001220662">
    <property type="component" value="Unassembled WGS sequence"/>
</dbReference>
<dbReference type="SUPFAM" id="SSF46894">
    <property type="entry name" value="C-terminal effector domain of the bipartite response regulators"/>
    <property type="match status" value="1"/>
</dbReference>
<reference evidence="4" key="1">
    <citation type="submission" date="2023-03" db="EMBL/GenBank/DDBJ databases">
        <title>Draft assemblies of triclosan tolerant bacteria isolated from returned activated sludge.</title>
        <authorList>
            <person name="Van Hamelsveld S."/>
        </authorList>
    </citation>
    <scope>NUCLEOTIDE SEQUENCE</scope>
    <source>
        <strain evidence="4">GW210015_S63</strain>
    </source>
</reference>
<evidence type="ECO:0000256" key="2">
    <source>
        <dbReference type="PROSITE-ProRule" id="PRU01091"/>
    </source>
</evidence>
<feature type="domain" description="OmpR/PhoB-type" evidence="3">
    <location>
        <begin position="1"/>
        <end position="88"/>
    </location>
</feature>
<sequence length="111" mass="11910">MPGKRLLSRDGEPVEIGGRALDLLIALLEKPGQVLSKRELIKRVWPDVVVEEGSLRFHMNSLRRALGDGEQGARYIATQVGVGYAFVAPVNRRPALDAAPSAAPVAPLGES</sequence>
<evidence type="ECO:0000259" key="3">
    <source>
        <dbReference type="PROSITE" id="PS51755"/>
    </source>
</evidence>
<proteinExistence type="predicted"/>
<dbReference type="PANTHER" id="PTHR47691:SF3">
    <property type="entry name" value="HTH-TYPE TRANSCRIPTIONAL REGULATOR RV0890C-RELATED"/>
    <property type="match status" value="1"/>
</dbReference>
<dbReference type="GO" id="GO:0000160">
    <property type="term" value="P:phosphorelay signal transduction system"/>
    <property type="evidence" value="ECO:0007669"/>
    <property type="project" value="InterPro"/>
</dbReference>
<dbReference type="Pfam" id="PF00486">
    <property type="entry name" value="Trans_reg_C"/>
    <property type="match status" value="1"/>
</dbReference>
<gene>
    <name evidence="4" type="ORF">P3W55_10145</name>
</gene>
<feature type="non-terminal residue" evidence="4">
    <location>
        <position position="111"/>
    </location>
</feature>
<dbReference type="PROSITE" id="PS51755">
    <property type="entry name" value="OMPR_PHOB"/>
    <property type="match status" value="1"/>
</dbReference>
<dbReference type="InterPro" id="IPR001867">
    <property type="entry name" value="OmpR/PhoB-type_DNA-bd"/>
</dbReference>
<evidence type="ECO:0000313" key="5">
    <source>
        <dbReference type="Proteomes" id="UP001220662"/>
    </source>
</evidence>
<dbReference type="GO" id="GO:0006355">
    <property type="term" value="P:regulation of DNA-templated transcription"/>
    <property type="evidence" value="ECO:0007669"/>
    <property type="project" value="InterPro"/>
</dbReference>
<dbReference type="InterPro" id="IPR036388">
    <property type="entry name" value="WH-like_DNA-bd_sf"/>
</dbReference>
<accession>A0AAW6P4B6</accession>
<protein>
    <submittedName>
        <fullName evidence="4">Transcriptional regulator</fullName>
    </submittedName>
</protein>
<evidence type="ECO:0000313" key="4">
    <source>
        <dbReference type="EMBL" id="MDF3842071.1"/>
    </source>
</evidence>